<dbReference type="Proteomes" id="UP001141552">
    <property type="component" value="Unassembled WGS sequence"/>
</dbReference>
<accession>A0A9Q0GME1</accession>
<evidence type="ECO:0000313" key="2">
    <source>
        <dbReference type="Proteomes" id="UP001141552"/>
    </source>
</evidence>
<gene>
    <name evidence="1" type="ORF">Tsubulata_028743</name>
</gene>
<proteinExistence type="predicted"/>
<name>A0A9Q0GME1_9ROSI</name>
<dbReference type="EMBL" id="JAKUCV010000002">
    <property type="protein sequence ID" value="KAJ4851645.1"/>
    <property type="molecule type" value="Genomic_DNA"/>
</dbReference>
<sequence>MFDAFVEEAKRKIECRILANSIDAASKVWKFPAEESVLQEDMAQLRCDDFKGGKGYRVLPKPFTPLEDMIFNYATCIAMRDMYIDCVTSEDPVNCRRFCRQQMRQHGCKGALGLHLDLSDEGKM</sequence>
<keyword evidence="2" id="KW-1185">Reference proteome</keyword>
<organism evidence="1 2">
    <name type="scientific">Turnera subulata</name>
    <dbReference type="NCBI Taxonomy" id="218843"/>
    <lineage>
        <taxon>Eukaryota</taxon>
        <taxon>Viridiplantae</taxon>
        <taxon>Streptophyta</taxon>
        <taxon>Embryophyta</taxon>
        <taxon>Tracheophyta</taxon>
        <taxon>Spermatophyta</taxon>
        <taxon>Magnoliopsida</taxon>
        <taxon>eudicotyledons</taxon>
        <taxon>Gunneridae</taxon>
        <taxon>Pentapetalae</taxon>
        <taxon>rosids</taxon>
        <taxon>fabids</taxon>
        <taxon>Malpighiales</taxon>
        <taxon>Passifloraceae</taxon>
        <taxon>Turnera</taxon>
    </lineage>
</organism>
<reference evidence="1" key="1">
    <citation type="submission" date="2022-02" db="EMBL/GenBank/DDBJ databases">
        <authorList>
            <person name="Henning P.M."/>
            <person name="McCubbin A.G."/>
            <person name="Shore J.S."/>
        </authorList>
    </citation>
    <scope>NUCLEOTIDE SEQUENCE</scope>
    <source>
        <strain evidence="1">F60SS</strain>
        <tissue evidence="1">Leaves</tissue>
    </source>
</reference>
<reference evidence="1" key="2">
    <citation type="journal article" date="2023" name="Plants (Basel)">
        <title>Annotation of the Turnera subulata (Passifloraceae) Draft Genome Reveals the S-Locus Evolved after the Divergence of Turneroideae from Passifloroideae in a Stepwise Manner.</title>
        <authorList>
            <person name="Henning P.M."/>
            <person name="Roalson E.H."/>
            <person name="Mir W."/>
            <person name="McCubbin A.G."/>
            <person name="Shore J.S."/>
        </authorList>
    </citation>
    <scope>NUCLEOTIDE SEQUENCE</scope>
    <source>
        <strain evidence="1">F60SS</strain>
    </source>
</reference>
<evidence type="ECO:0000313" key="1">
    <source>
        <dbReference type="EMBL" id="KAJ4851645.1"/>
    </source>
</evidence>
<comment type="caution">
    <text evidence="1">The sequence shown here is derived from an EMBL/GenBank/DDBJ whole genome shotgun (WGS) entry which is preliminary data.</text>
</comment>
<dbReference type="AlphaFoldDB" id="A0A9Q0GME1"/>
<protein>
    <submittedName>
        <fullName evidence="1">Uncharacterized protein</fullName>
    </submittedName>
</protein>